<evidence type="ECO:0000256" key="4">
    <source>
        <dbReference type="SAM" id="MobiDB-lite"/>
    </source>
</evidence>
<feature type="compositionally biased region" description="Low complexity" evidence="4">
    <location>
        <begin position="12"/>
        <end position="22"/>
    </location>
</feature>
<feature type="compositionally biased region" description="Basic residues" evidence="4">
    <location>
        <begin position="1"/>
        <end position="11"/>
    </location>
</feature>
<comment type="subcellular location">
    <subcellularLocation>
        <location evidence="1">Mitochondrion</location>
    </subcellularLocation>
</comment>
<name>A0A428QTD1_9HYPO</name>
<protein>
    <recommendedName>
        <fullName evidence="7">Mitochondrial ATPase expression-domain-containing protein</fullName>
    </recommendedName>
</protein>
<evidence type="ECO:0000256" key="3">
    <source>
        <dbReference type="ARBA" id="ARBA00023128"/>
    </source>
</evidence>
<dbReference type="GO" id="GO:0005739">
    <property type="term" value="C:mitochondrion"/>
    <property type="evidence" value="ECO:0007669"/>
    <property type="project" value="UniProtKB-SubCell"/>
</dbReference>
<evidence type="ECO:0000256" key="1">
    <source>
        <dbReference type="ARBA" id="ARBA00004173"/>
    </source>
</evidence>
<reference evidence="5 6" key="1">
    <citation type="submission" date="2017-06" db="EMBL/GenBank/DDBJ databases">
        <title>Comparative genomic analysis of Ambrosia Fusariam Clade fungi.</title>
        <authorList>
            <person name="Stajich J.E."/>
            <person name="Carrillo J."/>
            <person name="Kijimoto T."/>
            <person name="Eskalen A."/>
            <person name="O'Donnell K."/>
            <person name="Kasson M."/>
        </authorList>
    </citation>
    <scope>NUCLEOTIDE SEQUENCE [LARGE SCALE GENOMIC DNA]</scope>
    <source>
        <strain evidence="5 6">NRRL62606</strain>
    </source>
</reference>
<evidence type="ECO:0000313" key="5">
    <source>
        <dbReference type="EMBL" id="RSL68526.1"/>
    </source>
</evidence>
<gene>
    <name evidence="5" type="ORF">CEP51_012474</name>
</gene>
<accession>A0A428QTD1</accession>
<keyword evidence="6" id="KW-1185">Reference proteome</keyword>
<sequence length="705" mass="81328">MIWRHSLRRGPRLSQTPLTTLRTTRDPLPPARSLEPARPAVVGRPRWLATHSTSTSTSMFTGRVGNWLPDETGVDNPSPLDHLLRSIQCYDHTRILPNFYEWVDSLVDADANVTTKALQELADLPVATLSEILRWIDPVANNSKHDVAHGLNISLGHTQFTNLGKLVDNFGVRDHHRALLDAAMTLFDACQETERKLLVTDYEIFIRCAGAAGDPVAAADFFGAIGRSGLENKRTTATWDEFVKARFMIDPIYYQFDRSRVAFLARRNFRESRRRFYPKGGVKRLEKLRYSLNAHLTLPFNRLPRRPSQDTRSLYGKSKSFHGYRRHWLRSKEYGTLVNEELLCTSMIAFARGANITNLRGVVTLRGFRLKFTEKDGMTVARGGKSFREGNPREPTERILSAIVESFGCMARITTAKELLIHFSQWHKIEIPHQTWSSLLNWAYVSASKPFQDQHKLMGNYATTIVKPSDIQKVWETMTSAPYNVEPTFEDYSVYIKTLIVQRKFRPALDLIRGYAVPYYRHLEQQHQDIVFNEVLQESSQPSHRRIQIETQKEHVWYHITSWLDKLLSSASACKWQRNGHFMQVVVPEIIQEFSEFFHDQVRYRTAQGHVCIKRDMSVPRFTWSRKARKTLPQDRGGPEVKALGQQGKLNISDPDFEWPQVPVMKVVEWRRTPIARVRAMGPAPESTDVNARGWWDKLEKELMT</sequence>
<dbReference type="Proteomes" id="UP000287972">
    <property type="component" value="Unassembled WGS sequence"/>
</dbReference>
<proteinExistence type="predicted"/>
<keyword evidence="3" id="KW-0496">Mitochondrion</keyword>
<keyword evidence="2" id="KW-0809">Transit peptide</keyword>
<evidence type="ECO:0000313" key="6">
    <source>
        <dbReference type="Proteomes" id="UP000287972"/>
    </source>
</evidence>
<dbReference type="AlphaFoldDB" id="A0A428QTD1"/>
<dbReference type="EMBL" id="NKCL01000469">
    <property type="protein sequence ID" value="RSL68526.1"/>
    <property type="molecule type" value="Genomic_DNA"/>
</dbReference>
<organism evidence="5 6">
    <name type="scientific">Fusarium floridanum</name>
    <dbReference type="NCBI Taxonomy" id="1325733"/>
    <lineage>
        <taxon>Eukaryota</taxon>
        <taxon>Fungi</taxon>
        <taxon>Dikarya</taxon>
        <taxon>Ascomycota</taxon>
        <taxon>Pezizomycotina</taxon>
        <taxon>Sordariomycetes</taxon>
        <taxon>Hypocreomycetidae</taxon>
        <taxon>Hypocreales</taxon>
        <taxon>Nectriaceae</taxon>
        <taxon>Fusarium</taxon>
        <taxon>Fusarium solani species complex</taxon>
    </lineage>
</organism>
<comment type="caution">
    <text evidence="5">The sequence shown here is derived from an EMBL/GenBank/DDBJ whole genome shotgun (WGS) entry which is preliminary data.</text>
</comment>
<dbReference type="InterPro" id="IPR024319">
    <property type="entry name" value="ATPase_expression_mit"/>
</dbReference>
<dbReference type="Pfam" id="PF12921">
    <property type="entry name" value="ATP13"/>
    <property type="match status" value="1"/>
</dbReference>
<evidence type="ECO:0000256" key="2">
    <source>
        <dbReference type="ARBA" id="ARBA00022946"/>
    </source>
</evidence>
<evidence type="ECO:0008006" key="7">
    <source>
        <dbReference type="Google" id="ProtNLM"/>
    </source>
</evidence>
<feature type="region of interest" description="Disordered" evidence="4">
    <location>
        <begin position="1"/>
        <end position="36"/>
    </location>
</feature>